<proteinExistence type="predicted"/>
<dbReference type="EMBL" id="JASBWS010000012">
    <property type="protein sequence ID" value="KAJ9113521.1"/>
    <property type="molecule type" value="Genomic_DNA"/>
</dbReference>
<name>A0ACC2WR04_9TREE</name>
<protein>
    <submittedName>
        <fullName evidence="1">Uncharacterized protein</fullName>
    </submittedName>
</protein>
<evidence type="ECO:0000313" key="2">
    <source>
        <dbReference type="Proteomes" id="UP001230649"/>
    </source>
</evidence>
<comment type="caution">
    <text evidence="1">The sequence shown here is derived from an EMBL/GenBank/DDBJ whole genome shotgun (WGS) entry which is preliminary data.</text>
</comment>
<reference evidence="1" key="1">
    <citation type="submission" date="2023-04" db="EMBL/GenBank/DDBJ databases">
        <title>Draft Genome sequencing of Naganishia species isolated from polar environments using Oxford Nanopore Technology.</title>
        <authorList>
            <person name="Leo P."/>
            <person name="Venkateswaran K."/>
        </authorList>
    </citation>
    <scope>NUCLEOTIDE SEQUENCE</scope>
    <source>
        <strain evidence="1">MNA-CCFEE 5262</strain>
    </source>
</reference>
<accession>A0ACC2WR04</accession>
<organism evidence="1 2">
    <name type="scientific">Naganishia adeliensis</name>
    <dbReference type="NCBI Taxonomy" id="92952"/>
    <lineage>
        <taxon>Eukaryota</taxon>
        <taxon>Fungi</taxon>
        <taxon>Dikarya</taxon>
        <taxon>Basidiomycota</taxon>
        <taxon>Agaricomycotina</taxon>
        <taxon>Tremellomycetes</taxon>
        <taxon>Filobasidiales</taxon>
        <taxon>Filobasidiaceae</taxon>
        <taxon>Naganishia</taxon>
    </lineage>
</organism>
<dbReference type="Proteomes" id="UP001230649">
    <property type="component" value="Unassembled WGS sequence"/>
</dbReference>
<keyword evidence="2" id="KW-1185">Reference proteome</keyword>
<evidence type="ECO:0000313" key="1">
    <source>
        <dbReference type="EMBL" id="KAJ9113521.1"/>
    </source>
</evidence>
<gene>
    <name evidence="1" type="ORF">QFC20_001872</name>
</gene>
<sequence>MASDECGYEVSPNEQIEEERIAMKGQLANLRERCADLEEGRSKMEEEAAENSTSRDRLLATVSKLEARNKVLVKHQASQEEEFELERREKIEIEKTLRSQVQQLEQQLRNTQSPTTKEADSPELVDDVNKESQADEDNGIIAQATVISQLRTQLADMSESQLSLTEMHTALLSQVHNLEHEVAERTAECYRLREENEGFEILLRERTLDGRAFDADVFACSDDESASEGGENEVNDVTMTAIAADHGSGFHADGEEPRTTEGGQSSSRRRRKGLNLAEELGNSSARNANPSFLPIPQENIIDGAGKVDSNNVTGDENPTVITLRAEVKALTDANKALRLYCSKILDRILQSEAGNVDEEHVLVNVSGSVNRGSAPNTATSGKYPKTSSKGKQTIPRDRRAVTPEIFVQADTSHEMPNLDSASATNEHLREPRPMHLQQPSPQLSSIITSTPIRSESTSPSGRTPGGRTLRPLSIVAKKEEREKEAKKAETDHERRLRRGFSLDWRSFSGALRAGSEPSAKPDGQSIGEPAAEAFLSVPYGDPQDRKLDIYDEDDEDRVERERMLTTLKLMGVENGKSDVSPVSNMTEEVNLSKAGNTAARPSPSTTFSRFSAFFGRPTSPNNVASSSAASENSRTDTTPESWLSRADSLDNRNIGVARSTSNPVLDEIQRKEPERPTSDIAGEIPQANTALRTLSAAEASDVFNNANPANTLHHRTKGGETSLSTLWSLGSEGGDM</sequence>